<dbReference type="PANTHER" id="PTHR39569:SF1">
    <property type="entry name" value="INORGANIC TRIPHOSPHATASE"/>
    <property type="match status" value="1"/>
</dbReference>
<comment type="caution">
    <text evidence="2">The sequence shown here is derived from an EMBL/GenBank/DDBJ whole genome shotgun (WGS) entry which is preliminary data.</text>
</comment>
<accession>A0A2N7UP76</accession>
<dbReference type="Pfam" id="PF01928">
    <property type="entry name" value="CYTH"/>
    <property type="match status" value="1"/>
</dbReference>
<name>A0A2N7UP76_9GAMM</name>
<feature type="domain" description="CYTH" evidence="1">
    <location>
        <begin position="2"/>
        <end position="200"/>
    </location>
</feature>
<dbReference type="InterPro" id="IPR039013">
    <property type="entry name" value="YgiF"/>
</dbReference>
<reference evidence="2 3" key="1">
    <citation type="submission" date="2018-01" db="EMBL/GenBank/DDBJ databases">
        <title>Halomonas endophytica sp. nov., isolated from storage liquid in the stems of Populus euphratica.</title>
        <authorList>
            <person name="Chen C."/>
        </authorList>
    </citation>
    <scope>NUCLEOTIDE SEQUENCE [LARGE SCALE GENOMIC DNA]</scope>
    <source>
        <strain evidence="2 3">BZ-SZ-XJ27</strain>
    </source>
</reference>
<dbReference type="AlphaFoldDB" id="A0A2N7UP76"/>
<evidence type="ECO:0000313" key="2">
    <source>
        <dbReference type="EMBL" id="PMR82226.1"/>
    </source>
</evidence>
<dbReference type="Gene3D" id="2.40.320.10">
    <property type="entry name" value="Hypothetical Protein Pfu-838710-001"/>
    <property type="match status" value="1"/>
</dbReference>
<dbReference type="SMART" id="SM01118">
    <property type="entry name" value="CYTH"/>
    <property type="match status" value="1"/>
</dbReference>
<organism evidence="2 3">
    <name type="scientific">Halomonas urumqiensis</name>
    <dbReference type="NCBI Taxonomy" id="1684789"/>
    <lineage>
        <taxon>Bacteria</taxon>
        <taxon>Pseudomonadati</taxon>
        <taxon>Pseudomonadota</taxon>
        <taxon>Gammaproteobacteria</taxon>
        <taxon>Oceanospirillales</taxon>
        <taxon>Halomonadaceae</taxon>
        <taxon>Halomonas</taxon>
    </lineage>
</organism>
<dbReference type="SUPFAM" id="SSF55154">
    <property type="entry name" value="CYTH-like phosphatases"/>
    <property type="match status" value="1"/>
</dbReference>
<dbReference type="GO" id="GO:0046872">
    <property type="term" value="F:metal ion binding"/>
    <property type="evidence" value="ECO:0007669"/>
    <property type="project" value="TreeGrafter"/>
</dbReference>
<protein>
    <submittedName>
        <fullName evidence="2">CYTH domain-containing protein</fullName>
    </submittedName>
</protein>
<evidence type="ECO:0000259" key="1">
    <source>
        <dbReference type="PROSITE" id="PS51707"/>
    </source>
</evidence>
<dbReference type="GO" id="GO:0050355">
    <property type="term" value="F:inorganic triphosphate phosphatase activity"/>
    <property type="evidence" value="ECO:0007669"/>
    <property type="project" value="InterPro"/>
</dbReference>
<evidence type="ECO:0000313" key="3">
    <source>
        <dbReference type="Proteomes" id="UP000235547"/>
    </source>
</evidence>
<dbReference type="RefSeq" id="WP_102586897.1">
    <property type="nucleotide sequence ID" value="NZ_BNAE01000001.1"/>
</dbReference>
<dbReference type="CDD" id="cd07756">
    <property type="entry name" value="CYTH-like_Pase_CHAD"/>
    <property type="match status" value="1"/>
</dbReference>
<dbReference type="InterPro" id="IPR023577">
    <property type="entry name" value="CYTH_domain"/>
</dbReference>
<keyword evidence="3" id="KW-1185">Reference proteome</keyword>
<dbReference type="PROSITE" id="PS51707">
    <property type="entry name" value="CYTH"/>
    <property type="match status" value="1"/>
</dbReference>
<dbReference type="InterPro" id="IPR033469">
    <property type="entry name" value="CYTH-like_dom_sf"/>
</dbReference>
<dbReference type="OrthoDB" id="3034217at2"/>
<dbReference type="PANTHER" id="PTHR39569">
    <property type="entry name" value="INORGANIC TRIPHOSPHATASE"/>
    <property type="match status" value="1"/>
</dbReference>
<dbReference type="EMBL" id="PNRG01000005">
    <property type="protein sequence ID" value="PMR82226.1"/>
    <property type="molecule type" value="Genomic_DNA"/>
</dbReference>
<gene>
    <name evidence="2" type="ORF">C1H70_03310</name>
</gene>
<dbReference type="Proteomes" id="UP000235547">
    <property type="component" value="Unassembled WGS sequence"/>
</dbReference>
<sequence length="277" mass="29759">MNQEIELKLALGSTGPQALRRHPLLAGLSSRMSDLGNTYYDTPDATLEARRMALRLRRVDGRLVQTLKTRGEGGGGLSSRGEWEWDVPGPGLDLAGLSTVPAAAELGEATLARLAPRFATDFHRETWWLNHAGSRIELALDEGEIIAGSRRVAIRELELELKEGEPDALWSLALAFADRVSLRPSDTSKAARAGALLSGNWTLPAGGTPAAWLRRAMVALDALADTGEAHWRDDARSALATLSQPLADELDAEAFPTLAFGRLALALSRDLAATPRA</sequence>
<proteinExistence type="predicted"/>